<evidence type="ECO:0000313" key="3">
    <source>
        <dbReference type="Proteomes" id="UP000284543"/>
    </source>
</evidence>
<dbReference type="InterPro" id="IPR003607">
    <property type="entry name" value="HD/PDEase_dom"/>
</dbReference>
<accession>A0A412Z7P2</accession>
<dbReference type="Gene3D" id="1.10.3210.10">
    <property type="entry name" value="Hypothetical protein af1432"/>
    <property type="match status" value="1"/>
</dbReference>
<feature type="domain" description="HD/PDEase" evidence="1">
    <location>
        <begin position="218"/>
        <end position="326"/>
    </location>
</feature>
<protein>
    <submittedName>
        <fullName evidence="2">HD domain-containing protein</fullName>
    </submittedName>
</protein>
<reference evidence="2 3" key="1">
    <citation type="submission" date="2018-08" db="EMBL/GenBank/DDBJ databases">
        <title>A genome reference for cultivated species of the human gut microbiota.</title>
        <authorList>
            <person name="Zou Y."/>
            <person name="Xue W."/>
            <person name="Luo G."/>
        </authorList>
    </citation>
    <scope>NUCLEOTIDE SEQUENCE [LARGE SCALE GENOMIC DNA]</scope>
    <source>
        <strain evidence="2 3">AF14-18</strain>
    </source>
</reference>
<dbReference type="PANTHER" id="PTHR48100">
    <property type="entry name" value="BROAD-SPECIFICITY PHOSPHATASE YOR283W-RELATED"/>
    <property type="match status" value="1"/>
</dbReference>
<comment type="caution">
    <text evidence="2">The sequence shown here is derived from an EMBL/GenBank/DDBJ whole genome shotgun (WGS) entry which is preliminary data.</text>
</comment>
<dbReference type="GO" id="GO:0016791">
    <property type="term" value="F:phosphatase activity"/>
    <property type="evidence" value="ECO:0007669"/>
    <property type="project" value="TreeGrafter"/>
</dbReference>
<dbReference type="Pfam" id="PF00300">
    <property type="entry name" value="His_Phos_1"/>
    <property type="match status" value="1"/>
</dbReference>
<dbReference type="SUPFAM" id="SSF109604">
    <property type="entry name" value="HD-domain/PDEase-like"/>
    <property type="match status" value="1"/>
</dbReference>
<dbReference type="InterPro" id="IPR029033">
    <property type="entry name" value="His_PPase_superfam"/>
</dbReference>
<sequence length="390" mass="43862">MRTIYLIRHGEPERTGHVSRCLGHTNLALSIRGRKESMELASWFKSRCVEAVYSSPLSRCMETAEYIAGEQQRVHVEEGLVELDAGEWENMEFTEIRSRYPQLYEERGRSIGTVPPPGGESFARGAERLQDALNRILGNTRGDVAVVTHCGVSRGLMCGILGWDINRVLEVPQPYGGISRILADDDGGFRGFYEQTGVKPLLYPDHGICRRLSDRYSVPEHIRLHEAAVARLAHQWAVRLKRLGYDIDPELLRTAGLLHDIARLKPDHARAGARILRMEGYPVMAGIIQCHHRLEGGEESGLTERTLLFLADKMTLEDRMVDIDERFRQSAPKCTTPQARENHRLQYNQAQAVRHCLESAMGSLEAADAFGTSPQASVDRKARIREWAAG</sequence>
<dbReference type="InterPro" id="IPR013078">
    <property type="entry name" value="His_Pase_superF_clade-1"/>
</dbReference>
<dbReference type="Gene3D" id="3.40.50.1240">
    <property type="entry name" value="Phosphoglycerate mutase-like"/>
    <property type="match status" value="1"/>
</dbReference>
<dbReference type="CDD" id="cd07067">
    <property type="entry name" value="HP_PGM_like"/>
    <property type="match status" value="1"/>
</dbReference>
<dbReference type="CDD" id="cd00077">
    <property type="entry name" value="HDc"/>
    <property type="match status" value="1"/>
</dbReference>
<dbReference type="EMBL" id="QRZM01000004">
    <property type="protein sequence ID" value="RGV76057.1"/>
    <property type="molecule type" value="Genomic_DNA"/>
</dbReference>
<dbReference type="Pfam" id="PF01966">
    <property type="entry name" value="HD"/>
    <property type="match status" value="1"/>
</dbReference>
<dbReference type="InterPro" id="IPR050275">
    <property type="entry name" value="PGM_Phosphatase"/>
</dbReference>
<gene>
    <name evidence="2" type="ORF">DWW02_11805</name>
</gene>
<dbReference type="AlphaFoldDB" id="A0A412Z7P2"/>
<name>A0A412Z7P2_9FIRM</name>
<dbReference type="InterPro" id="IPR006674">
    <property type="entry name" value="HD_domain"/>
</dbReference>
<proteinExistence type="predicted"/>
<dbReference type="RefSeq" id="WP_080637090.1">
    <property type="nucleotide sequence ID" value="NZ_CAUFHZ010000020.1"/>
</dbReference>
<evidence type="ECO:0000313" key="2">
    <source>
        <dbReference type="EMBL" id="RGV76057.1"/>
    </source>
</evidence>
<dbReference type="SUPFAM" id="SSF53254">
    <property type="entry name" value="Phosphoglycerate mutase-like"/>
    <property type="match status" value="1"/>
</dbReference>
<dbReference type="SMART" id="SM00471">
    <property type="entry name" value="HDc"/>
    <property type="match status" value="1"/>
</dbReference>
<dbReference type="GO" id="GO:0005737">
    <property type="term" value="C:cytoplasm"/>
    <property type="evidence" value="ECO:0007669"/>
    <property type="project" value="TreeGrafter"/>
</dbReference>
<dbReference type="SMART" id="SM00855">
    <property type="entry name" value="PGAM"/>
    <property type="match status" value="1"/>
</dbReference>
<dbReference type="PANTHER" id="PTHR48100:SF1">
    <property type="entry name" value="HISTIDINE PHOSPHATASE FAMILY PROTEIN-RELATED"/>
    <property type="match status" value="1"/>
</dbReference>
<evidence type="ECO:0000259" key="1">
    <source>
        <dbReference type="SMART" id="SM00471"/>
    </source>
</evidence>
<dbReference type="Proteomes" id="UP000284543">
    <property type="component" value="Unassembled WGS sequence"/>
</dbReference>
<organism evidence="2 3">
    <name type="scientific">Enterocloster bolteae</name>
    <dbReference type="NCBI Taxonomy" id="208479"/>
    <lineage>
        <taxon>Bacteria</taxon>
        <taxon>Bacillati</taxon>
        <taxon>Bacillota</taxon>
        <taxon>Clostridia</taxon>
        <taxon>Lachnospirales</taxon>
        <taxon>Lachnospiraceae</taxon>
        <taxon>Enterocloster</taxon>
    </lineage>
</organism>